<dbReference type="KEGG" id="aue:C5O00_10925"/>
<protein>
    <recommendedName>
        <fullName evidence="3">T9SS type A sorting domain-containing protein</fullName>
    </recommendedName>
</protein>
<keyword evidence="2" id="KW-1185">Reference proteome</keyword>
<reference evidence="1 2" key="1">
    <citation type="submission" date="2018-02" db="EMBL/GenBank/DDBJ databases">
        <title>Genomic analysis of the strain RR4-38 isolated from a seawater recirculating aquaculture system.</title>
        <authorList>
            <person name="Kim Y.-S."/>
            <person name="Jang Y.H."/>
            <person name="Kim K.-H."/>
        </authorList>
    </citation>
    <scope>NUCLEOTIDE SEQUENCE [LARGE SCALE GENOMIC DNA]</scope>
    <source>
        <strain evidence="1 2">RR4-38</strain>
    </source>
</reference>
<name>A0A2S0HYF3_9FLAO</name>
<accession>A0A2S0HYF3</accession>
<dbReference type="Proteomes" id="UP000238442">
    <property type="component" value="Chromosome"/>
</dbReference>
<dbReference type="EMBL" id="CP027062">
    <property type="protein sequence ID" value="AVI51645.1"/>
    <property type="molecule type" value="Genomic_DNA"/>
</dbReference>
<sequence>MSTLQLEPVYHTRLKRPETNLNPIRSTSFLSAVVINSSQLAIIDDSENIIEIIDVFESGKSPGFSLDDFASGKYFVQLSSDVKTIIKCTS</sequence>
<gene>
    <name evidence="1" type="ORF">C5O00_10925</name>
</gene>
<proteinExistence type="predicted"/>
<dbReference type="AlphaFoldDB" id="A0A2S0HYF3"/>
<organism evidence="1 2">
    <name type="scientific">Pukyongia salina</name>
    <dbReference type="NCBI Taxonomy" id="2094025"/>
    <lineage>
        <taxon>Bacteria</taxon>
        <taxon>Pseudomonadati</taxon>
        <taxon>Bacteroidota</taxon>
        <taxon>Flavobacteriia</taxon>
        <taxon>Flavobacteriales</taxon>
        <taxon>Flavobacteriaceae</taxon>
        <taxon>Pukyongia</taxon>
    </lineage>
</organism>
<evidence type="ECO:0008006" key="3">
    <source>
        <dbReference type="Google" id="ProtNLM"/>
    </source>
</evidence>
<evidence type="ECO:0000313" key="1">
    <source>
        <dbReference type="EMBL" id="AVI51645.1"/>
    </source>
</evidence>
<evidence type="ECO:0000313" key="2">
    <source>
        <dbReference type="Proteomes" id="UP000238442"/>
    </source>
</evidence>